<dbReference type="InterPro" id="IPR027417">
    <property type="entry name" value="P-loop_NTPase"/>
</dbReference>
<keyword evidence="3" id="KW-0444">Lipid biosynthesis</keyword>
<keyword evidence="9" id="KW-0443">Lipid metabolism</keyword>
<dbReference type="UniPathway" id="UPA00359">
    <property type="reaction ID" value="UER00482"/>
</dbReference>
<reference evidence="10" key="1">
    <citation type="submission" date="2018-05" db="EMBL/GenBank/DDBJ databases">
        <authorList>
            <person name="Lanie J.A."/>
            <person name="Ng W.-L."/>
            <person name="Kazmierczak K.M."/>
            <person name="Andrzejewski T.M."/>
            <person name="Davidsen T.M."/>
            <person name="Wayne K.J."/>
            <person name="Tettelin H."/>
            <person name="Glass J.I."/>
            <person name="Rusch D."/>
            <person name="Podicherti R."/>
            <person name="Tsui H.-C.T."/>
            <person name="Winkler M.E."/>
        </authorList>
    </citation>
    <scope>NUCLEOTIDE SEQUENCE</scope>
</reference>
<comment type="pathway">
    <text evidence="1">Glycolipid biosynthesis; lipid IV(A) biosynthesis; lipid IV(A) from (3R)-3-hydroxytetradecanoyl-[acyl-carrier-protein] and UDP-N-acetyl-alpha-D-glucosamine: step 6/6.</text>
</comment>
<dbReference type="HAMAP" id="MF_00409">
    <property type="entry name" value="LpxK"/>
    <property type="match status" value="1"/>
</dbReference>
<keyword evidence="6" id="KW-0547">Nucleotide-binding</keyword>
<evidence type="ECO:0000256" key="4">
    <source>
        <dbReference type="ARBA" id="ARBA00022556"/>
    </source>
</evidence>
<evidence type="ECO:0000256" key="5">
    <source>
        <dbReference type="ARBA" id="ARBA00022679"/>
    </source>
</evidence>
<dbReference type="AlphaFoldDB" id="A0A381R620"/>
<protein>
    <recommendedName>
        <fullName evidence="2">tetraacyldisaccharide 4'-kinase</fullName>
        <ecNumber evidence="2">2.7.1.130</ecNumber>
    </recommendedName>
</protein>
<dbReference type="PANTHER" id="PTHR42724">
    <property type="entry name" value="TETRAACYLDISACCHARIDE 4'-KINASE"/>
    <property type="match status" value="1"/>
</dbReference>
<evidence type="ECO:0000256" key="8">
    <source>
        <dbReference type="ARBA" id="ARBA00022840"/>
    </source>
</evidence>
<keyword evidence="8" id="KW-0067">ATP-binding</keyword>
<dbReference type="InterPro" id="IPR003758">
    <property type="entry name" value="LpxK"/>
</dbReference>
<evidence type="ECO:0000256" key="7">
    <source>
        <dbReference type="ARBA" id="ARBA00022777"/>
    </source>
</evidence>
<evidence type="ECO:0000256" key="2">
    <source>
        <dbReference type="ARBA" id="ARBA00012071"/>
    </source>
</evidence>
<evidence type="ECO:0000256" key="6">
    <source>
        <dbReference type="ARBA" id="ARBA00022741"/>
    </source>
</evidence>
<evidence type="ECO:0000256" key="9">
    <source>
        <dbReference type="ARBA" id="ARBA00023098"/>
    </source>
</evidence>
<dbReference type="EMBL" id="UINC01001675">
    <property type="protein sequence ID" value="SUZ86318.1"/>
    <property type="molecule type" value="Genomic_DNA"/>
</dbReference>
<sequence>MNVLSSLFGEIVKRRRRWYDRHATARRRLACPVISVGSLSVGGSGKTPVVAHLAKLLAGGGERPAILSRGYGRKDSADGVVVVRDEEGVQAPLARAGDEPLMLARNLDGVRVVVAPDRYLAGRLAEMRLGCSVHLLDDGFQHLQLDRDIDLLVMHSDEFEDPQVLPFGTLREPLETAARADALLVSGDMSGTGKSIIDTLQLSRIYQMQRVLDVPRSTDSGKSPVPLSVSSRILAIAGIAKPDRFFSEIGTFGGIVVRTLAFSDHHEFTQQDIVKITELVRALRIDLVLTTEKDYVRLERYQPFAFNVAIVPLKIEIEEEGEFLSWITSQLAATREKRKQTDGAP</sequence>
<accession>A0A381R620</accession>
<keyword evidence="4" id="KW-0441">Lipid A biosynthesis</keyword>
<dbReference type="GO" id="GO:0009244">
    <property type="term" value="P:lipopolysaccharide core region biosynthetic process"/>
    <property type="evidence" value="ECO:0007669"/>
    <property type="project" value="TreeGrafter"/>
</dbReference>
<dbReference type="CDD" id="cd01983">
    <property type="entry name" value="SIMIBI"/>
    <property type="match status" value="1"/>
</dbReference>
<keyword evidence="5" id="KW-0808">Transferase</keyword>
<dbReference type="NCBIfam" id="TIGR00682">
    <property type="entry name" value="lpxK"/>
    <property type="match status" value="1"/>
</dbReference>
<evidence type="ECO:0000256" key="3">
    <source>
        <dbReference type="ARBA" id="ARBA00022516"/>
    </source>
</evidence>
<evidence type="ECO:0000313" key="10">
    <source>
        <dbReference type="EMBL" id="SUZ86318.1"/>
    </source>
</evidence>
<evidence type="ECO:0000256" key="1">
    <source>
        <dbReference type="ARBA" id="ARBA00004870"/>
    </source>
</evidence>
<organism evidence="10">
    <name type="scientific">marine metagenome</name>
    <dbReference type="NCBI Taxonomy" id="408172"/>
    <lineage>
        <taxon>unclassified sequences</taxon>
        <taxon>metagenomes</taxon>
        <taxon>ecological metagenomes</taxon>
    </lineage>
</organism>
<gene>
    <name evidence="10" type="ORF">METZ01_LOCUS39172</name>
</gene>
<name>A0A381R620_9ZZZZ</name>
<dbReference type="PANTHER" id="PTHR42724:SF1">
    <property type="entry name" value="TETRAACYLDISACCHARIDE 4'-KINASE, MITOCHONDRIAL-RELATED"/>
    <property type="match status" value="1"/>
</dbReference>
<dbReference type="Pfam" id="PF02606">
    <property type="entry name" value="LpxK"/>
    <property type="match status" value="1"/>
</dbReference>
<dbReference type="GO" id="GO:0009245">
    <property type="term" value="P:lipid A biosynthetic process"/>
    <property type="evidence" value="ECO:0007669"/>
    <property type="project" value="UniProtKB-KW"/>
</dbReference>
<dbReference type="GO" id="GO:0009029">
    <property type="term" value="F:lipid-A 4'-kinase activity"/>
    <property type="evidence" value="ECO:0007669"/>
    <property type="project" value="UniProtKB-EC"/>
</dbReference>
<dbReference type="SUPFAM" id="SSF52540">
    <property type="entry name" value="P-loop containing nucleoside triphosphate hydrolases"/>
    <property type="match status" value="1"/>
</dbReference>
<dbReference type="EC" id="2.7.1.130" evidence="2"/>
<keyword evidence="7" id="KW-0418">Kinase</keyword>
<dbReference type="GO" id="GO:0005886">
    <property type="term" value="C:plasma membrane"/>
    <property type="evidence" value="ECO:0007669"/>
    <property type="project" value="TreeGrafter"/>
</dbReference>
<dbReference type="GO" id="GO:0005524">
    <property type="term" value="F:ATP binding"/>
    <property type="evidence" value="ECO:0007669"/>
    <property type="project" value="UniProtKB-KW"/>
</dbReference>
<proteinExistence type="inferred from homology"/>